<dbReference type="InterPro" id="IPR010982">
    <property type="entry name" value="Lambda_DNA-bd_dom_sf"/>
</dbReference>
<reference evidence="1 2" key="1">
    <citation type="submission" date="2019-03" db="EMBL/GenBank/DDBJ databases">
        <title>Alkanindiges illinoisensis: a potential pathogenic isolated from ascites of a gastric cancer patient with abdominal metastasis.</title>
        <authorList>
            <person name="Hu X."/>
            <person name="Yang B."/>
            <person name="Yan X."/>
            <person name="Lin L."/>
            <person name="Zhao H."/>
            <person name="Zhou F."/>
            <person name="Su B."/>
            <person name="Chen J."/>
            <person name="Rui Y."/>
            <person name="Wang Q."/>
            <person name="Zheng L."/>
        </authorList>
    </citation>
    <scope>NUCLEOTIDE SEQUENCE [LARGE SCALE GENOMIC DNA]</scope>
    <source>
        <strain evidence="1 2">NFYY 23406</strain>
    </source>
</reference>
<evidence type="ECO:0000313" key="2">
    <source>
        <dbReference type="Proteomes" id="UP000297834"/>
    </source>
</evidence>
<dbReference type="InterPro" id="IPR001387">
    <property type="entry name" value="Cro/C1-type_HTH"/>
</dbReference>
<dbReference type="Gene3D" id="1.10.260.40">
    <property type="entry name" value="lambda repressor-like DNA-binding domains"/>
    <property type="match status" value="1"/>
</dbReference>
<organism evidence="1 2">
    <name type="scientific">Alkanindiges illinoisensis</name>
    <dbReference type="NCBI Taxonomy" id="197183"/>
    <lineage>
        <taxon>Bacteria</taxon>
        <taxon>Pseudomonadati</taxon>
        <taxon>Pseudomonadota</taxon>
        <taxon>Gammaproteobacteria</taxon>
        <taxon>Moraxellales</taxon>
        <taxon>Moraxellaceae</taxon>
        <taxon>Alkanindiges</taxon>
    </lineage>
</organism>
<gene>
    <name evidence="1" type="ORF">E2B99_08940</name>
</gene>
<name>A0A4Y7XBD0_9GAMM</name>
<dbReference type="RefSeq" id="WP_134244643.1">
    <property type="nucleotide sequence ID" value="NZ_SNTY01000034.1"/>
</dbReference>
<proteinExistence type="predicted"/>
<comment type="caution">
    <text evidence="1">The sequence shown here is derived from an EMBL/GenBank/DDBJ whole genome shotgun (WGS) entry which is preliminary data.</text>
</comment>
<accession>A0A4Y7XBD0</accession>
<dbReference type="AlphaFoldDB" id="A0A4Y7XBD0"/>
<evidence type="ECO:0000313" key="1">
    <source>
        <dbReference type="EMBL" id="TEU25838.1"/>
    </source>
</evidence>
<dbReference type="Proteomes" id="UP000297834">
    <property type="component" value="Unassembled WGS sequence"/>
</dbReference>
<dbReference type="EMBL" id="SNTY01000034">
    <property type="protein sequence ID" value="TEU25838.1"/>
    <property type="molecule type" value="Genomic_DNA"/>
</dbReference>
<keyword evidence="2" id="KW-1185">Reference proteome</keyword>
<protein>
    <submittedName>
        <fullName evidence="1">Uncharacterized protein</fullName>
    </submittedName>
</protein>
<sequence>MNYTPYHVIGRLFAIEELANPILAANKDNQVFSTPIDQTKLHTALTAINTSASSMVQNRLKQLENDTKTKMDDQRLDTFLNLDSNQLALLQQAYINERTAIKRCNVFKTIRLRKNLSIDEAAEGLKLNRRNLQAWEAHKKNCPIDAIKRLEQL</sequence>
<dbReference type="OrthoDB" id="9824308at2"/>
<dbReference type="GO" id="GO:0003677">
    <property type="term" value="F:DNA binding"/>
    <property type="evidence" value="ECO:0007669"/>
    <property type="project" value="InterPro"/>
</dbReference>
<dbReference type="CDD" id="cd00093">
    <property type="entry name" value="HTH_XRE"/>
    <property type="match status" value="1"/>
</dbReference>
<dbReference type="SUPFAM" id="SSF47413">
    <property type="entry name" value="lambda repressor-like DNA-binding domains"/>
    <property type="match status" value="1"/>
</dbReference>